<name>A0ABT7Y0Q3_9VIBR</name>
<proteinExistence type="predicted"/>
<dbReference type="Pfam" id="PF07148">
    <property type="entry name" value="MalM"/>
    <property type="match status" value="1"/>
</dbReference>
<organism evidence="2 3">
    <name type="scientific">Vibrio agarivorans</name>
    <dbReference type="NCBI Taxonomy" id="153622"/>
    <lineage>
        <taxon>Bacteria</taxon>
        <taxon>Pseudomonadati</taxon>
        <taxon>Pseudomonadota</taxon>
        <taxon>Gammaproteobacteria</taxon>
        <taxon>Vibrionales</taxon>
        <taxon>Vibrionaceae</taxon>
        <taxon>Vibrio</taxon>
    </lineage>
</organism>
<evidence type="ECO:0000256" key="1">
    <source>
        <dbReference type="SAM" id="SignalP"/>
    </source>
</evidence>
<feature type="signal peptide" evidence="1">
    <location>
        <begin position="1"/>
        <end position="21"/>
    </location>
</feature>
<gene>
    <name evidence="2" type="ORF">QWJ08_09435</name>
</gene>
<protein>
    <submittedName>
        <fullName evidence="2">MalM family protein</fullName>
    </submittedName>
</protein>
<comment type="caution">
    <text evidence="2">The sequence shown here is derived from an EMBL/GenBank/DDBJ whole genome shotgun (WGS) entry which is preliminary data.</text>
</comment>
<dbReference type="InterPro" id="IPR010794">
    <property type="entry name" value="MalM"/>
</dbReference>
<feature type="chain" id="PRO_5045644544" evidence="1">
    <location>
        <begin position="22"/>
        <end position="295"/>
    </location>
</feature>
<sequence length="295" mass="32697">MNVKTLLMAALSIALTGCSTAPEPHDLMTTSVSCCKDIHSVNKTTLTVPFHQEVILNSQTQHIPLSMLNKTSATYTDALVPVVVYELPSSLQNPQSEMFSILLRSYVEHDQVFAAKMIFMDSNWQIINQFSAKEFDYHSTSLKGLERVEQVITLSSNNLNARFMVVTTDTELLGHTLTRKHPEEVYAEQNNIIGQKHLPLTAQYSNTGRVDITTSKFSNSALLSMLAEFTSTNTQVADKAPTSTNDVNKPWTHYQARIDQALANGDISEAANMTQEAGEAGHTQAKDYLLQQLAE</sequence>
<reference evidence="2" key="1">
    <citation type="submission" date="2024-05" db="EMBL/GenBank/DDBJ databases">
        <title>Genome Sequences of Four Agar- Degrading Marine Bacteria.</title>
        <authorList>
            <person name="Phillips E.K."/>
            <person name="Shaffer J.C."/>
            <person name="Henson M.W."/>
            <person name="Temperton B."/>
            <person name="Thrash C.J."/>
            <person name="Martin M.O."/>
        </authorList>
    </citation>
    <scope>NUCLEOTIDE SEQUENCE</scope>
    <source>
        <strain evidence="2">EKP203</strain>
    </source>
</reference>
<evidence type="ECO:0000313" key="2">
    <source>
        <dbReference type="EMBL" id="MDN2481618.1"/>
    </source>
</evidence>
<dbReference type="PROSITE" id="PS51257">
    <property type="entry name" value="PROKAR_LIPOPROTEIN"/>
    <property type="match status" value="1"/>
</dbReference>
<dbReference type="Proteomes" id="UP001169719">
    <property type="component" value="Unassembled WGS sequence"/>
</dbReference>
<keyword evidence="3" id="KW-1185">Reference proteome</keyword>
<keyword evidence="1" id="KW-0732">Signal</keyword>
<accession>A0ABT7Y0Q3</accession>
<dbReference type="RefSeq" id="WP_289961707.1">
    <property type="nucleotide sequence ID" value="NZ_JAUEOZ010000001.1"/>
</dbReference>
<dbReference type="EMBL" id="JAUEOZ010000001">
    <property type="protein sequence ID" value="MDN2481618.1"/>
    <property type="molecule type" value="Genomic_DNA"/>
</dbReference>
<evidence type="ECO:0000313" key="3">
    <source>
        <dbReference type="Proteomes" id="UP001169719"/>
    </source>
</evidence>